<dbReference type="GO" id="GO:0042796">
    <property type="term" value="P:snRNA transcription by RNA polymerase III"/>
    <property type="evidence" value="ECO:0007669"/>
    <property type="project" value="TreeGrafter"/>
</dbReference>
<evidence type="ECO:0000313" key="4">
    <source>
        <dbReference type="Proteomes" id="UP001460270"/>
    </source>
</evidence>
<dbReference type="Pfam" id="PF10505">
    <property type="entry name" value="NARG2_C"/>
    <property type="match status" value="2"/>
</dbReference>
<name>A0AAW0NGU7_9GOBI</name>
<proteinExistence type="predicted"/>
<keyword evidence="4" id="KW-1185">Reference proteome</keyword>
<feature type="compositionally biased region" description="Basic residues" evidence="1">
    <location>
        <begin position="582"/>
        <end position="600"/>
    </location>
</feature>
<dbReference type="PANTHER" id="PTHR14633">
    <property type="entry name" value="LITTLE ELONGATION COMPLEX SUBUNIT 2"/>
    <property type="match status" value="1"/>
</dbReference>
<dbReference type="InterPro" id="IPR019535">
    <property type="entry name" value="ICE2_C"/>
</dbReference>
<feature type="region of interest" description="Disordered" evidence="1">
    <location>
        <begin position="555"/>
        <end position="600"/>
    </location>
</feature>
<sequence length="600" mass="68097">MEIDWEDPPIPEGPIFNKDLYDKVGFGPTIQELFTFLQRRLNVSTDPGNKKSKCKKPFPEPRLPYPCLSSLSKTEQRKYLSFLSSHKKERPVTQSILNKVNHEVMQFMRYLQDVSRMCAEDYNVISQAALQYSEEVFRCSLEYITSLPQLYQIHELTSLTGGKFNPALNLTFEKQLLHMGIVDVAHKKPVNVGSQLASDYQTVSSHTPPAKKAKELHASISSDCNAEKLCSSYEPHVCLTRDALVQLLNNHGPDFREEWELPVIIKTNPSKGISLKRCLRIQSKKTVFIDSPLLKSEVTVRERSHIYQRNERNLAPSSSDILDFEGDLIDLETFGESASSSATPKKKLAKTEVEAVNLVPDLQEAAEDECDYECPEEGNVCYKLYSLDELLLMVRSSIGLSHTRNLNNHDQCVPLYILPKLEYQLTYGVECLSISEVCQLWTESVLHSSTVSFIAHMDALTSRLALVRKLPDDWIHNISCGFKLDEGQYLLRHKVGEPFVNILKTAHGNGRQGVYDLQQIHSDIPQPPASAAAPWIPLDPSVCLPFHHQHGRVPCTFPPHEFNPPQKDGTAQPYNNKQGQPRGKKPKKKKAKNKYFKFQR</sequence>
<dbReference type="GO" id="GO:0045945">
    <property type="term" value="P:positive regulation of transcription by RNA polymerase III"/>
    <property type="evidence" value="ECO:0007669"/>
    <property type="project" value="TreeGrafter"/>
</dbReference>
<feature type="domain" description="Little elongation complex subunit 2 C-terminal" evidence="2">
    <location>
        <begin position="372"/>
        <end position="482"/>
    </location>
</feature>
<dbReference type="Proteomes" id="UP001460270">
    <property type="component" value="Unassembled WGS sequence"/>
</dbReference>
<reference evidence="4" key="1">
    <citation type="submission" date="2024-04" db="EMBL/GenBank/DDBJ databases">
        <title>Salinicola lusitanus LLJ914,a marine bacterium isolated from the Okinawa Trough.</title>
        <authorList>
            <person name="Li J."/>
        </authorList>
    </citation>
    <scope>NUCLEOTIDE SEQUENCE [LARGE SCALE GENOMIC DNA]</scope>
</reference>
<evidence type="ECO:0000256" key="1">
    <source>
        <dbReference type="SAM" id="MobiDB-lite"/>
    </source>
</evidence>
<dbReference type="AlphaFoldDB" id="A0AAW0NGU7"/>
<organism evidence="3 4">
    <name type="scientific">Mugilogobius chulae</name>
    <name type="common">yellowstripe goby</name>
    <dbReference type="NCBI Taxonomy" id="88201"/>
    <lineage>
        <taxon>Eukaryota</taxon>
        <taxon>Metazoa</taxon>
        <taxon>Chordata</taxon>
        <taxon>Craniata</taxon>
        <taxon>Vertebrata</taxon>
        <taxon>Euteleostomi</taxon>
        <taxon>Actinopterygii</taxon>
        <taxon>Neopterygii</taxon>
        <taxon>Teleostei</taxon>
        <taxon>Neoteleostei</taxon>
        <taxon>Acanthomorphata</taxon>
        <taxon>Gobiaria</taxon>
        <taxon>Gobiiformes</taxon>
        <taxon>Gobioidei</taxon>
        <taxon>Gobiidae</taxon>
        <taxon>Gobionellinae</taxon>
        <taxon>Mugilogobius</taxon>
    </lineage>
</organism>
<evidence type="ECO:0000259" key="2">
    <source>
        <dbReference type="Pfam" id="PF10505"/>
    </source>
</evidence>
<evidence type="ECO:0000313" key="3">
    <source>
        <dbReference type="EMBL" id="KAK7891549.1"/>
    </source>
</evidence>
<accession>A0AAW0NGU7</accession>
<dbReference type="EMBL" id="JBBPFD010000017">
    <property type="protein sequence ID" value="KAK7891549.1"/>
    <property type="molecule type" value="Genomic_DNA"/>
</dbReference>
<feature type="domain" description="Little elongation complex subunit 2 C-terminal" evidence="2">
    <location>
        <begin position="483"/>
        <end position="559"/>
    </location>
</feature>
<protein>
    <recommendedName>
        <fullName evidence="2">Little elongation complex subunit 2 C-terminal domain-containing protein</fullName>
    </recommendedName>
</protein>
<gene>
    <name evidence="3" type="ORF">WMY93_023512</name>
</gene>
<dbReference type="PANTHER" id="PTHR14633:SF3">
    <property type="entry name" value="LITTLE ELONGATION COMPLEX SUBUNIT 2"/>
    <property type="match status" value="1"/>
</dbReference>
<comment type="caution">
    <text evidence="3">The sequence shown here is derived from an EMBL/GenBank/DDBJ whole genome shotgun (WGS) entry which is preliminary data.</text>
</comment>
<dbReference type="GO" id="GO:0008023">
    <property type="term" value="C:transcription elongation factor complex"/>
    <property type="evidence" value="ECO:0007669"/>
    <property type="project" value="InterPro"/>
</dbReference>
<dbReference type="GO" id="GO:0042795">
    <property type="term" value="P:snRNA transcription by RNA polymerase II"/>
    <property type="evidence" value="ECO:0007669"/>
    <property type="project" value="TreeGrafter"/>
</dbReference>